<comment type="caution">
    <text evidence="2">The sequence shown here is derived from an EMBL/GenBank/DDBJ whole genome shotgun (WGS) entry which is preliminary data.</text>
</comment>
<dbReference type="Gene3D" id="3.40.50.2000">
    <property type="entry name" value="Glycogen Phosphorylase B"/>
    <property type="match status" value="2"/>
</dbReference>
<reference evidence="2 3" key="1">
    <citation type="submission" date="2019-04" db="EMBL/GenBank/DDBJ databases">
        <title>Lewinella litorea sp. nov., isolated from a marine sand.</title>
        <authorList>
            <person name="Yoon J.-H."/>
        </authorList>
    </citation>
    <scope>NUCLEOTIDE SEQUENCE [LARGE SCALE GENOMIC DNA]</scope>
    <source>
        <strain evidence="2 3">HSMS-39</strain>
    </source>
</reference>
<evidence type="ECO:0000313" key="3">
    <source>
        <dbReference type="Proteomes" id="UP000308528"/>
    </source>
</evidence>
<dbReference type="RefSeq" id="WP_136460754.1">
    <property type="nucleotide sequence ID" value="NZ_SRSF01000017.1"/>
</dbReference>
<evidence type="ECO:0000313" key="2">
    <source>
        <dbReference type="EMBL" id="THH34568.1"/>
    </source>
</evidence>
<dbReference type="GO" id="GO:0016757">
    <property type="term" value="F:glycosyltransferase activity"/>
    <property type="evidence" value="ECO:0007669"/>
    <property type="project" value="UniProtKB-ARBA"/>
</dbReference>
<keyword evidence="3" id="KW-1185">Reference proteome</keyword>
<organism evidence="2 3">
    <name type="scientific">Neolewinella litorea</name>
    <dbReference type="NCBI Taxonomy" id="2562452"/>
    <lineage>
        <taxon>Bacteria</taxon>
        <taxon>Pseudomonadati</taxon>
        <taxon>Bacteroidota</taxon>
        <taxon>Saprospiria</taxon>
        <taxon>Saprospirales</taxon>
        <taxon>Lewinellaceae</taxon>
        <taxon>Neolewinella</taxon>
    </lineage>
</organism>
<proteinExistence type="predicted"/>
<dbReference type="AlphaFoldDB" id="A0A4S4N924"/>
<name>A0A4S4N924_9BACT</name>
<protein>
    <recommendedName>
        <fullName evidence="1">Glycosyltransferase subfamily 4-like N-terminal domain-containing protein</fullName>
    </recommendedName>
</protein>
<accession>A0A4S4N924</accession>
<dbReference type="Pfam" id="PF13579">
    <property type="entry name" value="Glyco_trans_4_4"/>
    <property type="match status" value="1"/>
</dbReference>
<dbReference type="Proteomes" id="UP000308528">
    <property type="component" value="Unassembled WGS sequence"/>
</dbReference>
<evidence type="ECO:0000259" key="1">
    <source>
        <dbReference type="Pfam" id="PF13579"/>
    </source>
</evidence>
<dbReference type="EMBL" id="SRSF01000017">
    <property type="protein sequence ID" value="THH34568.1"/>
    <property type="molecule type" value="Genomic_DNA"/>
</dbReference>
<dbReference type="InterPro" id="IPR028098">
    <property type="entry name" value="Glyco_trans_4-like_N"/>
</dbReference>
<gene>
    <name evidence="2" type="ORF">E4021_17550</name>
</gene>
<sequence>MKNAKPIYIVSYLTYRDKKSFVGGIRPYKLYKFLSAQGYNAHLITPTSDTGEEMVIPEWKGLSLINSLTRALPPDRLLFWSLRVARSLRQQIGNRPGVVITSLPPHSLGLVGLWLKRWLPNIEWIVDFRDLWTKNTLYAPPLTKRFVDPIIERRYFDVADLVVLNTSWDLSHNRSLFPSIKDKSIFIRNGFDNLSESIFEERSTSFIYTGGTTAGQATVAVSTFLRDIHTEHGISFQCDFYGEYDDHMDQSAYINYKGKVEPDVVSKVLSNYKFGFIYLPVNSEGGGRVAQKFYDYLAAGVIPICFRASQEMNDMIQSLEVGISIPNEVNTAKILEAIVNSSFTVKPEKLEEYRREYQFTKLLPFLNK</sequence>
<dbReference type="OrthoDB" id="9794575at2"/>
<feature type="domain" description="Glycosyltransferase subfamily 4-like N-terminal" evidence="1">
    <location>
        <begin position="28"/>
        <end position="172"/>
    </location>
</feature>
<dbReference type="SUPFAM" id="SSF53756">
    <property type="entry name" value="UDP-Glycosyltransferase/glycogen phosphorylase"/>
    <property type="match status" value="1"/>
</dbReference>